<evidence type="ECO:0000256" key="2">
    <source>
        <dbReference type="SAM" id="Phobius"/>
    </source>
</evidence>
<keyword evidence="2" id="KW-0812">Transmembrane</keyword>
<reference evidence="3 4" key="1">
    <citation type="journal article" date="2018" name="Evol. Lett.">
        <title>Horizontal gene cluster transfer increased hallucinogenic mushroom diversity.</title>
        <authorList>
            <person name="Reynolds H.T."/>
            <person name="Vijayakumar V."/>
            <person name="Gluck-Thaler E."/>
            <person name="Korotkin H.B."/>
            <person name="Matheny P.B."/>
            <person name="Slot J.C."/>
        </authorList>
    </citation>
    <scope>NUCLEOTIDE SEQUENCE [LARGE SCALE GENOMIC DNA]</scope>
    <source>
        <strain evidence="3 4">2629</strain>
    </source>
</reference>
<organism evidence="3 4">
    <name type="scientific">Panaeolus cyanescens</name>
    <dbReference type="NCBI Taxonomy" id="181874"/>
    <lineage>
        <taxon>Eukaryota</taxon>
        <taxon>Fungi</taxon>
        <taxon>Dikarya</taxon>
        <taxon>Basidiomycota</taxon>
        <taxon>Agaricomycotina</taxon>
        <taxon>Agaricomycetes</taxon>
        <taxon>Agaricomycetidae</taxon>
        <taxon>Agaricales</taxon>
        <taxon>Agaricineae</taxon>
        <taxon>Galeropsidaceae</taxon>
        <taxon>Panaeolus</taxon>
    </lineage>
</organism>
<feature type="compositionally biased region" description="Acidic residues" evidence="1">
    <location>
        <begin position="551"/>
        <end position="570"/>
    </location>
</feature>
<feature type="compositionally biased region" description="Polar residues" evidence="1">
    <location>
        <begin position="483"/>
        <end position="492"/>
    </location>
</feature>
<feature type="transmembrane region" description="Helical" evidence="2">
    <location>
        <begin position="834"/>
        <end position="856"/>
    </location>
</feature>
<comment type="caution">
    <text evidence="3">The sequence shown here is derived from an EMBL/GenBank/DDBJ whole genome shotgun (WGS) entry which is preliminary data.</text>
</comment>
<feature type="region of interest" description="Disordered" evidence="1">
    <location>
        <begin position="524"/>
        <end position="585"/>
    </location>
</feature>
<evidence type="ECO:0000256" key="1">
    <source>
        <dbReference type="SAM" id="MobiDB-lite"/>
    </source>
</evidence>
<feature type="region of interest" description="Disordered" evidence="1">
    <location>
        <begin position="403"/>
        <end position="511"/>
    </location>
</feature>
<dbReference type="EMBL" id="NHTK01004950">
    <property type="protein sequence ID" value="PPQ84043.1"/>
    <property type="molecule type" value="Genomic_DNA"/>
</dbReference>
<keyword evidence="4" id="KW-1185">Reference proteome</keyword>
<feature type="compositionally biased region" description="Basic and acidic residues" evidence="1">
    <location>
        <begin position="524"/>
        <end position="533"/>
    </location>
</feature>
<sequence length="941" mass="107259">MSDPPATPHPKLSSPDFLNKKYIEALELGGKARQTPLKPVVTVTRDNTDELRSRVLEHRTNFCLNKLPRCQMTGNMYTDQAKFGCIEMAHFVSVDSFDKMNEETRNRWEYVFGFDDGRMDINTRVNIIMLEKTQHKRLDCCHYLPIIQERELGFLEKLLKHNTSSASEPETETRAHAAYTLDTVIPVNGFNYDMFEYKAEPWQEQSLTYGETTDTNGKCRPTGPPTVRTSDYAPLSIFPLAHGGITSPAFVLMYFYIQFYENNSWEKISRRLKAYEELKTRIRRMVGLCDLIAGCTLPEEKGKWKPSNAPKNKFYNYRKHRGKAISHPDIYFADFIKKGIRVPPQIKMHKQSLEEYKDDISLDPKELHLDVRMDNSGGCIDTENVEHLEVIDEEVDETVNTKDNGATVSFGEASSGQTPQALQTPVVQNQPDLFGRGEKENVEQNKGTPDPASTINWLKPLKPITWASHRQKGRAGSGPMMDNNPTTSPTSEVRSRYEPGSTGSPSRQKKIVHSVGLNLMSQAEKKGDGEHALEQIQSSTKNNSSAGGTDADNEEDDENNDEKEDIDTDMSDAGHQHVPNNNSHAPEIELHSERGLECAPILDTPATPHPELSLQDFSKKEDLENLKLSDKTQQTPLKLVINVTRDNTDELRSRVLAHCTNLFLDVPRCQMTGNMYTDKDSRGCIEMAHFVSVDSFDKMNKETRNRWEYVFGFDHGRMNINTRVNIIMLEATQHGRLDRGFYLPIIYERELGFLETALLTNVSETLAQGTTTRVHVPYTLDMIIPFHGFIYDTFEYKAEKWQPYSITYGKTTDQNGMYRPTGPPSVQVSAHAPLAVFPFACGGILSPAFVLMYFYIEFYKDRDQLELIKGRLTCPKLTDRINKMIFLCDHIKNCVIPPDPSSWKPSNAPHDMYYDYTKHRGKAIYHPEIYFADLIKEGRPF</sequence>
<accession>A0A409WZT8</accession>
<protein>
    <submittedName>
        <fullName evidence="3">Uncharacterized protein</fullName>
    </submittedName>
</protein>
<name>A0A409WZT8_9AGAR</name>
<evidence type="ECO:0000313" key="3">
    <source>
        <dbReference type="EMBL" id="PPQ84043.1"/>
    </source>
</evidence>
<proteinExistence type="predicted"/>
<feature type="compositionally biased region" description="Polar residues" evidence="1">
    <location>
        <begin position="444"/>
        <end position="456"/>
    </location>
</feature>
<feature type="compositionally biased region" description="Polar residues" evidence="1">
    <location>
        <begin position="403"/>
        <end position="431"/>
    </location>
</feature>
<dbReference type="AlphaFoldDB" id="A0A409WZT8"/>
<dbReference type="Proteomes" id="UP000284842">
    <property type="component" value="Unassembled WGS sequence"/>
</dbReference>
<feature type="compositionally biased region" description="Polar residues" evidence="1">
    <location>
        <begin position="535"/>
        <end position="547"/>
    </location>
</feature>
<keyword evidence="2" id="KW-0472">Membrane</keyword>
<gene>
    <name evidence="3" type="ORF">CVT24_007545</name>
</gene>
<dbReference type="InParanoid" id="A0A409WZT8"/>
<evidence type="ECO:0000313" key="4">
    <source>
        <dbReference type="Proteomes" id="UP000284842"/>
    </source>
</evidence>
<feature type="non-terminal residue" evidence="3">
    <location>
        <position position="941"/>
    </location>
</feature>
<keyword evidence="2" id="KW-1133">Transmembrane helix</keyword>